<comment type="similarity">
    <text evidence="2 10">Belongs to the RNA methyltransferase RsmE family.</text>
</comment>
<feature type="domain" description="Ribosomal RNA small subunit methyltransferase E methyltransferase" evidence="11">
    <location>
        <begin position="80"/>
        <end position="228"/>
    </location>
</feature>
<dbReference type="AlphaFoldDB" id="A0A8J7UVL1"/>
<reference evidence="13" key="1">
    <citation type="submission" date="2021-02" db="EMBL/GenBank/DDBJ databases">
        <title>Natronogracilivirga saccharolytica gen. nov. sp. nov. a new anaerobic, haloalkiliphilic carbohydrate-fermenting bacterium from soda lake and proposing of Cyclonatronumiaceae fam. nov. in the phylum Balneolaeota.</title>
        <authorList>
            <person name="Zhilina T.N."/>
            <person name="Sorokin D.Y."/>
            <person name="Zavarzina D.G."/>
            <person name="Toshchakov S.V."/>
            <person name="Kublanov I.V."/>
        </authorList>
    </citation>
    <scope>NUCLEOTIDE SEQUENCE</scope>
    <source>
        <strain evidence="13">Z-1702</strain>
    </source>
</reference>
<dbReference type="Gene3D" id="3.40.1280.10">
    <property type="match status" value="1"/>
</dbReference>
<dbReference type="Pfam" id="PF20260">
    <property type="entry name" value="PUA_4"/>
    <property type="match status" value="1"/>
</dbReference>
<evidence type="ECO:0000256" key="7">
    <source>
        <dbReference type="ARBA" id="ARBA00022691"/>
    </source>
</evidence>
<keyword evidence="7 10" id="KW-0949">S-adenosyl-L-methionine</keyword>
<evidence type="ECO:0000256" key="9">
    <source>
        <dbReference type="ARBA" id="ARBA00047944"/>
    </source>
</evidence>
<dbReference type="InterPro" id="IPR029028">
    <property type="entry name" value="Alpha/beta_knot_MTases"/>
</dbReference>
<dbReference type="InterPro" id="IPR006700">
    <property type="entry name" value="RsmE"/>
</dbReference>
<evidence type="ECO:0000256" key="8">
    <source>
        <dbReference type="ARBA" id="ARBA00025699"/>
    </source>
</evidence>
<dbReference type="GO" id="GO:0070475">
    <property type="term" value="P:rRNA base methylation"/>
    <property type="evidence" value="ECO:0007669"/>
    <property type="project" value="TreeGrafter"/>
</dbReference>
<dbReference type="Gene3D" id="2.40.240.20">
    <property type="entry name" value="Hypothetical PUA domain-like, domain 1"/>
    <property type="match status" value="1"/>
</dbReference>
<evidence type="ECO:0000256" key="3">
    <source>
        <dbReference type="ARBA" id="ARBA00022490"/>
    </source>
</evidence>
<sequence length="231" mass="25851">MDEHFLFYIPPEDIREERMWFPEEEVRHIGKVLRKQAGDFVQATDGTGRLLDVELIVVDKKKAAGEIVQSREISAGPERVLAMGLIRQRDRLEFAVEKAVELGVTRLVLVHSDHSGTMTVKPARIEKTIISAMKQSRRCHLPVWEERDSFYDVLSAYRDNRTVIMADPEGVTSRDWHPGRNPALLMVGPEGGFSGKEKDQAIASAAQFVNLGSNRLRTETAACALLTLAGV</sequence>
<evidence type="ECO:0000256" key="2">
    <source>
        <dbReference type="ARBA" id="ARBA00005528"/>
    </source>
</evidence>
<evidence type="ECO:0000259" key="12">
    <source>
        <dbReference type="Pfam" id="PF20260"/>
    </source>
</evidence>
<keyword evidence="3 10" id="KW-0963">Cytoplasm</keyword>
<evidence type="ECO:0000256" key="10">
    <source>
        <dbReference type="PIRNR" id="PIRNR015601"/>
    </source>
</evidence>
<dbReference type="GO" id="GO:0005737">
    <property type="term" value="C:cytoplasm"/>
    <property type="evidence" value="ECO:0007669"/>
    <property type="project" value="UniProtKB-SubCell"/>
</dbReference>
<dbReference type="SUPFAM" id="SSF88697">
    <property type="entry name" value="PUA domain-like"/>
    <property type="match status" value="1"/>
</dbReference>
<dbReference type="Pfam" id="PF04452">
    <property type="entry name" value="Methyltrans_RNA"/>
    <property type="match status" value="1"/>
</dbReference>
<dbReference type="CDD" id="cd18084">
    <property type="entry name" value="RsmE-like"/>
    <property type="match status" value="1"/>
</dbReference>
<keyword evidence="4 10" id="KW-0698">rRNA processing</keyword>
<keyword evidence="6 10" id="KW-0808">Transferase</keyword>
<comment type="catalytic activity">
    <reaction evidence="9 10">
        <text>uridine(1498) in 16S rRNA + S-adenosyl-L-methionine = N(3)-methyluridine(1498) in 16S rRNA + S-adenosyl-L-homocysteine + H(+)</text>
        <dbReference type="Rhea" id="RHEA:42920"/>
        <dbReference type="Rhea" id="RHEA-COMP:10283"/>
        <dbReference type="Rhea" id="RHEA-COMP:10284"/>
        <dbReference type="ChEBI" id="CHEBI:15378"/>
        <dbReference type="ChEBI" id="CHEBI:57856"/>
        <dbReference type="ChEBI" id="CHEBI:59789"/>
        <dbReference type="ChEBI" id="CHEBI:65315"/>
        <dbReference type="ChEBI" id="CHEBI:74502"/>
        <dbReference type="EC" id="2.1.1.193"/>
    </reaction>
</comment>
<evidence type="ECO:0000256" key="1">
    <source>
        <dbReference type="ARBA" id="ARBA00004496"/>
    </source>
</evidence>
<evidence type="ECO:0000259" key="11">
    <source>
        <dbReference type="Pfam" id="PF04452"/>
    </source>
</evidence>
<evidence type="ECO:0000313" key="14">
    <source>
        <dbReference type="Proteomes" id="UP000673975"/>
    </source>
</evidence>
<gene>
    <name evidence="13" type="ORF">NATSA_08295</name>
</gene>
<dbReference type="InterPro" id="IPR029026">
    <property type="entry name" value="tRNA_m1G_MTases_N"/>
</dbReference>
<keyword evidence="14" id="KW-1185">Reference proteome</keyword>
<proteinExistence type="inferred from homology"/>
<dbReference type="RefSeq" id="WP_210511575.1">
    <property type="nucleotide sequence ID" value="NZ_JAFIDN010000005.1"/>
</dbReference>
<organism evidence="13 14">
    <name type="scientific">Natronogracilivirga saccharolytica</name>
    <dbReference type="NCBI Taxonomy" id="2812953"/>
    <lineage>
        <taxon>Bacteria</taxon>
        <taxon>Pseudomonadati</taxon>
        <taxon>Balneolota</taxon>
        <taxon>Balneolia</taxon>
        <taxon>Balneolales</taxon>
        <taxon>Cyclonatronaceae</taxon>
        <taxon>Natronogracilivirga</taxon>
    </lineage>
</organism>
<dbReference type="InterPro" id="IPR046887">
    <property type="entry name" value="RsmE_PUA-like"/>
</dbReference>
<dbReference type="Proteomes" id="UP000673975">
    <property type="component" value="Unassembled WGS sequence"/>
</dbReference>
<name>A0A8J7UVL1_9BACT</name>
<accession>A0A8J7UVL1</accession>
<comment type="function">
    <text evidence="8 10">Specifically methylates the N3 position of the uracil ring of uridine 1498 (m3U1498) in 16S rRNA. Acts on the fully assembled 30S ribosomal subunit.</text>
</comment>
<dbReference type="EMBL" id="JAFIDN010000005">
    <property type="protein sequence ID" value="MBP3192661.1"/>
    <property type="molecule type" value="Genomic_DNA"/>
</dbReference>
<dbReference type="InterPro" id="IPR046886">
    <property type="entry name" value="RsmE_MTase_dom"/>
</dbReference>
<evidence type="ECO:0000313" key="13">
    <source>
        <dbReference type="EMBL" id="MBP3192661.1"/>
    </source>
</evidence>
<evidence type="ECO:0000256" key="4">
    <source>
        <dbReference type="ARBA" id="ARBA00022552"/>
    </source>
</evidence>
<dbReference type="EC" id="2.1.1.193" evidence="10"/>
<dbReference type="InterPro" id="IPR015947">
    <property type="entry name" value="PUA-like_sf"/>
</dbReference>
<keyword evidence="5 10" id="KW-0489">Methyltransferase</keyword>
<feature type="domain" description="Ribosomal RNA small subunit methyltransferase E PUA-like" evidence="12">
    <location>
        <begin position="22"/>
        <end position="67"/>
    </location>
</feature>
<protein>
    <recommendedName>
        <fullName evidence="10">Ribosomal RNA small subunit methyltransferase E</fullName>
        <ecNumber evidence="10">2.1.1.193</ecNumber>
    </recommendedName>
</protein>
<dbReference type="GO" id="GO:0070042">
    <property type="term" value="F:rRNA (uridine-N3-)-methyltransferase activity"/>
    <property type="evidence" value="ECO:0007669"/>
    <property type="project" value="TreeGrafter"/>
</dbReference>
<dbReference type="PANTHER" id="PTHR30027">
    <property type="entry name" value="RIBOSOMAL RNA SMALL SUBUNIT METHYLTRANSFERASE E"/>
    <property type="match status" value="1"/>
</dbReference>
<comment type="subcellular location">
    <subcellularLocation>
        <location evidence="1 10">Cytoplasm</location>
    </subcellularLocation>
</comment>
<evidence type="ECO:0000256" key="5">
    <source>
        <dbReference type="ARBA" id="ARBA00022603"/>
    </source>
</evidence>
<dbReference type="PANTHER" id="PTHR30027:SF3">
    <property type="entry name" value="16S RRNA (URACIL(1498)-N(3))-METHYLTRANSFERASE"/>
    <property type="match status" value="1"/>
</dbReference>
<comment type="caution">
    <text evidence="13">The sequence shown here is derived from an EMBL/GenBank/DDBJ whole genome shotgun (WGS) entry which is preliminary data.</text>
</comment>
<evidence type="ECO:0000256" key="6">
    <source>
        <dbReference type="ARBA" id="ARBA00022679"/>
    </source>
</evidence>
<dbReference type="NCBIfam" id="TIGR00046">
    <property type="entry name" value="RsmE family RNA methyltransferase"/>
    <property type="match status" value="1"/>
</dbReference>
<dbReference type="PIRSF" id="PIRSF015601">
    <property type="entry name" value="MTase_slr0722"/>
    <property type="match status" value="1"/>
</dbReference>
<dbReference type="SUPFAM" id="SSF75217">
    <property type="entry name" value="alpha/beta knot"/>
    <property type="match status" value="1"/>
</dbReference>